<evidence type="ECO:0008006" key="3">
    <source>
        <dbReference type="Google" id="ProtNLM"/>
    </source>
</evidence>
<gene>
    <name evidence="1" type="ORF">AKJ09_05120</name>
</gene>
<dbReference type="Proteomes" id="UP000064967">
    <property type="component" value="Chromosome"/>
</dbReference>
<dbReference type="EMBL" id="CP012333">
    <property type="protein sequence ID" value="AKU98456.1"/>
    <property type="molecule type" value="Genomic_DNA"/>
</dbReference>
<dbReference type="InterPro" id="IPR050445">
    <property type="entry name" value="Bact_polysacc_biosynth/exp"/>
</dbReference>
<dbReference type="STRING" id="1391654.AKJ09_05120"/>
<reference evidence="1 2" key="1">
    <citation type="submission" date="2015-08" db="EMBL/GenBank/DDBJ databases">
        <authorList>
            <person name="Babu N.S."/>
            <person name="Beckwith C.J."/>
            <person name="Beseler K.G."/>
            <person name="Brison A."/>
            <person name="Carone J.V."/>
            <person name="Caskin T.P."/>
            <person name="Diamond M."/>
            <person name="Durham M.E."/>
            <person name="Foxe J.M."/>
            <person name="Go M."/>
            <person name="Henderson B.A."/>
            <person name="Jones I.B."/>
            <person name="McGettigan J.A."/>
            <person name="Micheletti S.J."/>
            <person name="Nasrallah M.E."/>
            <person name="Ortiz D."/>
            <person name="Piller C.R."/>
            <person name="Privatt S.R."/>
            <person name="Schneider S.L."/>
            <person name="Sharp S."/>
            <person name="Smith T.C."/>
            <person name="Stanton J.D."/>
            <person name="Ullery H.E."/>
            <person name="Wilson R.J."/>
            <person name="Serrano M.G."/>
            <person name="Buck G."/>
            <person name="Lee V."/>
            <person name="Wang Y."/>
            <person name="Carvalho R."/>
            <person name="Voegtly L."/>
            <person name="Shi R."/>
            <person name="Duckworth R."/>
            <person name="Johnson A."/>
            <person name="Loviza R."/>
            <person name="Walstead R."/>
            <person name="Shah Z."/>
            <person name="Kiflezghi M."/>
            <person name="Wade K."/>
            <person name="Ball S.L."/>
            <person name="Bradley K.W."/>
            <person name="Asai D.J."/>
            <person name="Bowman C.A."/>
            <person name="Russell D.A."/>
            <person name="Pope W.H."/>
            <person name="Jacobs-Sera D."/>
            <person name="Hendrix R.W."/>
            <person name="Hatfull G.F."/>
        </authorList>
    </citation>
    <scope>NUCLEOTIDE SEQUENCE [LARGE SCALE GENOMIC DNA]</scope>
    <source>
        <strain evidence="1 2">DSM 27648</strain>
    </source>
</reference>
<proteinExistence type="predicted"/>
<protein>
    <recommendedName>
        <fullName evidence="3">Tyrosine-protein kinase EpsD</fullName>
    </recommendedName>
</protein>
<dbReference type="AlphaFoldDB" id="A0A0K1PYJ2"/>
<dbReference type="KEGG" id="llu:AKJ09_05120"/>
<sequence length="277" mass="29999">MRDVEEFVSRPLLMLPPARVISVGPAPNAEVNPYVVVDNEQPLPDHRAAFDARTISSISSTPPPPFREVRRDLRDPRLVLLTEPDSSRAASFRLLRDNILMTSSPQIIAVSSGATHEGKTTCAINLALALSERPATRVVLIEGNFSVPALGEIFRIDAFTAPAKDMNRPWLLPYRIAEIMRGFHVAALVEPAGGPAPVFNRRWFDMVIDDLAGAGYDFLVIDAAALDGSAPVLQVIGAAEGTLLTVRSGRSTARTFRRAAEQIPKGRALGVTLMDGD</sequence>
<dbReference type="PANTHER" id="PTHR32309:SF31">
    <property type="entry name" value="CAPSULAR EXOPOLYSACCHARIDE FAMILY"/>
    <property type="match status" value="1"/>
</dbReference>
<organism evidence="1 2">
    <name type="scientific">Labilithrix luteola</name>
    <dbReference type="NCBI Taxonomy" id="1391654"/>
    <lineage>
        <taxon>Bacteria</taxon>
        <taxon>Pseudomonadati</taxon>
        <taxon>Myxococcota</taxon>
        <taxon>Polyangia</taxon>
        <taxon>Polyangiales</taxon>
        <taxon>Labilitrichaceae</taxon>
        <taxon>Labilithrix</taxon>
    </lineage>
</organism>
<dbReference type="Gene3D" id="3.40.50.300">
    <property type="entry name" value="P-loop containing nucleotide triphosphate hydrolases"/>
    <property type="match status" value="1"/>
</dbReference>
<keyword evidence="2" id="KW-1185">Reference proteome</keyword>
<dbReference type="SUPFAM" id="SSF52540">
    <property type="entry name" value="P-loop containing nucleoside triphosphate hydrolases"/>
    <property type="match status" value="1"/>
</dbReference>
<evidence type="ECO:0000313" key="1">
    <source>
        <dbReference type="EMBL" id="AKU98456.1"/>
    </source>
</evidence>
<evidence type="ECO:0000313" key="2">
    <source>
        <dbReference type="Proteomes" id="UP000064967"/>
    </source>
</evidence>
<name>A0A0K1PYJ2_9BACT</name>
<dbReference type="InterPro" id="IPR027417">
    <property type="entry name" value="P-loop_NTPase"/>
</dbReference>
<dbReference type="PANTHER" id="PTHR32309">
    <property type="entry name" value="TYROSINE-PROTEIN KINASE"/>
    <property type="match status" value="1"/>
</dbReference>
<accession>A0A0K1PYJ2</accession>